<proteinExistence type="predicted"/>
<keyword evidence="1" id="KW-0812">Transmembrane</keyword>
<dbReference type="EMBL" id="QXHD01000001">
    <property type="protein sequence ID" value="NEZ54223.1"/>
    <property type="molecule type" value="Genomic_DNA"/>
</dbReference>
<dbReference type="Gene3D" id="3.10.450.730">
    <property type="entry name" value="BLIP domain"/>
    <property type="match status" value="1"/>
</dbReference>
<keyword evidence="1" id="KW-1133">Transmembrane helix</keyword>
<dbReference type="Proteomes" id="UP000481033">
    <property type="component" value="Unassembled WGS sequence"/>
</dbReference>
<evidence type="ECO:0000256" key="1">
    <source>
        <dbReference type="SAM" id="Phobius"/>
    </source>
</evidence>
<feature type="transmembrane region" description="Helical" evidence="1">
    <location>
        <begin position="22"/>
        <end position="41"/>
    </location>
</feature>
<comment type="caution">
    <text evidence="2">The sequence shown here is derived from an EMBL/GenBank/DDBJ whole genome shotgun (WGS) entry which is preliminary data.</text>
</comment>
<keyword evidence="3" id="KW-1185">Reference proteome</keyword>
<sequence>MTILTEPPSSEAQPSSLIGRKIVSTVLGIGITLGSGLYLGITQGLSTSINNQARTQPKVSRADYERIKLDMTQAEVEAILNPGIEVRRSKDSNWLIWENSDQSKIEAEFHDGVLVYKEQSGLK</sequence>
<dbReference type="AlphaFoldDB" id="A0A6M0RED2"/>
<protein>
    <submittedName>
        <fullName evidence="2">Uncharacterized protein</fullName>
    </submittedName>
</protein>
<evidence type="ECO:0000313" key="2">
    <source>
        <dbReference type="EMBL" id="NEZ54223.1"/>
    </source>
</evidence>
<gene>
    <name evidence="2" type="ORF">DXZ20_00575</name>
</gene>
<keyword evidence="1" id="KW-0472">Membrane</keyword>
<organism evidence="2 3">
    <name type="scientific">Adonisia turfae CCMR0081</name>
    <dbReference type="NCBI Taxonomy" id="2292702"/>
    <lineage>
        <taxon>Bacteria</taxon>
        <taxon>Bacillati</taxon>
        <taxon>Cyanobacteriota</taxon>
        <taxon>Adonisia</taxon>
        <taxon>Adonisia turfae</taxon>
    </lineage>
</organism>
<accession>A0A6M0RED2</accession>
<reference evidence="2 3" key="1">
    <citation type="journal article" date="2020" name="Microb. Ecol.">
        <title>Ecogenomics of the Marine Benthic Filamentous Cyanobacterium Adonisia.</title>
        <authorList>
            <person name="Walter J.M."/>
            <person name="Coutinho F.H."/>
            <person name="Leomil L."/>
            <person name="Hargreaves P.I."/>
            <person name="Campeao M.E."/>
            <person name="Vieira V.V."/>
            <person name="Silva B.S."/>
            <person name="Fistarol G.O."/>
            <person name="Salomon P.S."/>
            <person name="Sawabe T."/>
            <person name="Mino S."/>
            <person name="Hosokawa M."/>
            <person name="Miyashita H."/>
            <person name="Maruyama F."/>
            <person name="van Verk M.C."/>
            <person name="Dutilh B.E."/>
            <person name="Thompson C.C."/>
            <person name="Thompson F.L."/>
        </authorList>
    </citation>
    <scope>NUCLEOTIDE SEQUENCE [LARGE SCALE GENOMIC DNA]</scope>
    <source>
        <strain evidence="2 3">CCMR0081</strain>
    </source>
</reference>
<evidence type="ECO:0000313" key="3">
    <source>
        <dbReference type="Proteomes" id="UP000481033"/>
    </source>
</evidence>
<name>A0A6M0RED2_9CYAN</name>
<dbReference type="RefSeq" id="WP_163695634.1">
    <property type="nucleotide sequence ID" value="NZ_QXHD01000001.1"/>
</dbReference>